<feature type="domain" description="F-box" evidence="1">
    <location>
        <begin position="2"/>
        <end position="33"/>
    </location>
</feature>
<dbReference type="Pfam" id="PF24758">
    <property type="entry name" value="LRR_At5g56370"/>
    <property type="match status" value="1"/>
</dbReference>
<dbReference type="InterPro" id="IPR001810">
    <property type="entry name" value="F-box_dom"/>
</dbReference>
<feature type="domain" description="F-box/LRR-repeat protein 15/At3g58940/PEG3-like LRR" evidence="2">
    <location>
        <begin position="123"/>
        <end position="230"/>
    </location>
</feature>
<name>A0AAD7VHL4_QUISA</name>
<sequence length="316" mass="36585">MEKLPVEVIRKILSHLGSARDVVLASTTCKHLRKGFCLHRHTLSFNSDEMNAWPIDDELETIITKTIFQTTGLQYLTIFMDDTHEFRFNATSVTAWLKYTRDSLLQLRYNVRTYPNINIIENFNRKKLEVLVLVHNSITSVYPSYLEFPWLKSLSLSHFSVSALDLSFLLTACPKLETLSLVDPEITMSGPQKTMKVSSSSLKSFYVEELRMDKFILEADFLDSLYLKECTFEIFKLTGKGTLRVLRIDHVKVIHLEIGDSTENLEVVDVSYSRTIRPEFYRMILKSANLYKIRLWDVIFDNAVAVVVDLIPHYLP</sequence>
<dbReference type="EMBL" id="JARAOO010000003">
    <property type="protein sequence ID" value="KAJ7976117.1"/>
    <property type="molecule type" value="Genomic_DNA"/>
</dbReference>
<dbReference type="AlphaFoldDB" id="A0AAD7VHL4"/>
<dbReference type="Pfam" id="PF12937">
    <property type="entry name" value="F-box-like"/>
    <property type="match status" value="1"/>
</dbReference>
<dbReference type="SUPFAM" id="SSF52058">
    <property type="entry name" value="L domain-like"/>
    <property type="match status" value="1"/>
</dbReference>
<comment type="caution">
    <text evidence="3">The sequence shown here is derived from an EMBL/GenBank/DDBJ whole genome shotgun (WGS) entry which is preliminary data.</text>
</comment>
<dbReference type="PANTHER" id="PTHR31639">
    <property type="entry name" value="F-BOX PROTEIN-LIKE"/>
    <property type="match status" value="1"/>
</dbReference>
<keyword evidence="4" id="KW-1185">Reference proteome</keyword>
<accession>A0AAD7VHL4</accession>
<organism evidence="3 4">
    <name type="scientific">Quillaja saponaria</name>
    <name type="common">Soap bark tree</name>
    <dbReference type="NCBI Taxonomy" id="32244"/>
    <lineage>
        <taxon>Eukaryota</taxon>
        <taxon>Viridiplantae</taxon>
        <taxon>Streptophyta</taxon>
        <taxon>Embryophyta</taxon>
        <taxon>Tracheophyta</taxon>
        <taxon>Spermatophyta</taxon>
        <taxon>Magnoliopsida</taxon>
        <taxon>eudicotyledons</taxon>
        <taxon>Gunneridae</taxon>
        <taxon>Pentapetalae</taxon>
        <taxon>rosids</taxon>
        <taxon>fabids</taxon>
        <taxon>Fabales</taxon>
        <taxon>Quillajaceae</taxon>
        <taxon>Quillaja</taxon>
    </lineage>
</organism>
<evidence type="ECO:0000313" key="4">
    <source>
        <dbReference type="Proteomes" id="UP001163823"/>
    </source>
</evidence>
<gene>
    <name evidence="3" type="ORF">O6P43_005936</name>
</gene>
<protein>
    <submittedName>
        <fullName evidence="3">F-box/LRR-repeat protein</fullName>
    </submittedName>
</protein>
<proteinExistence type="predicted"/>
<dbReference type="InterPro" id="IPR032675">
    <property type="entry name" value="LRR_dom_sf"/>
</dbReference>
<dbReference type="CDD" id="cd09917">
    <property type="entry name" value="F-box_SF"/>
    <property type="match status" value="1"/>
</dbReference>
<dbReference type="SUPFAM" id="SSF81383">
    <property type="entry name" value="F-box domain"/>
    <property type="match status" value="1"/>
</dbReference>
<reference evidence="3" key="1">
    <citation type="journal article" date="2023" name="Science">
        <title>Elucidation of the pathway for biosynthesis of saponin adjuvants from the soapbark tree.</title>
        <authorList>
            <person name="Reed J."/>
            <person name="Orme A."/>
            <person name="El-Demerdash A."/>
            <person name="Owen C."/>
            <person name="Martin L.B.B."/>
            <person name="Misra R.C."/>
            <person name="Kikuchi S."/>
            <person name="Rejzek M."/>
            <person name="Martin A.C."/>
            <person name="Harkess A."/>
            <person name="Leebens-Mack J."/>
            <person name="Louveau T."/>
            <person name="Stephenson M.J."/>
            <person name="Osbourn A."/>
        </authorList>
    </citation>
    <scope>NUCLEOTIDE SEQUENCE</scope>
    <source>
        <strain evidence="3">S10</strain>
    </source>
</reference>
<dbReference type="Proteomes" id="UP001163823">
    <property type="component" value="Chromosome 3"/>
</dbReference>
<dbReference type="PANTHER" id="PTHR31639:SF256">
    <property type="entry name" value="OS07G0242900 PROTEIN"/>
    <property type="match status" value="1"/>
</dbReference>
<dbReference type="KEGG" id="qsa:O6P43_005936"/>
<dbReference type="Gene3D" id="3.80.10.10">
    <property type="entry name" value="Ribonuclease Inhibitor"/>
    <property type="match status" value="1"/>
</dbReference>
<evidence type="ECO:0000259" key="2">
    <source>
        <dbReference type="Pfam" id="PF24758"/>
    </source>
</evidence>
<dbReference type="InterPro" id="IPR055411">
    <property type="entry name" value="LRR_FXL15/At3g58940/PEG3-like"/>
</dbReference>
<evidence type="ECO:0000259" key="1">
    <source>
        <dbReference type="Pfam" id="PF12937"/>
    </source>
</evidence>
<evidence type="ECO:0000313" key="3">
    <source>
        <dbReference type="EMBL" id="KAJ7976117.1"/>
    </source>
</evidence>
<dbReference type="InterPro" id="IPR036047">
    <property type="entry name" value="F-box-like_dom_sf"/>
</dbReference>